<evidence type="ECO:0000313" key="2">
    <source>
        <dbReference type="EMBL" id="KXV03607.1"/>
    </source>
</evidence>
<protein>
    <submittedName>
        <fullName evidence="2">Uncharacterized protein</fullName>
    </submittedName>
</protein>
<dbReference type="Proteomes" id="UP000075473">
    <property type="component" value="Unassembled WGS sequence"/>
</dbReference>
<keyword evidence="1" id="KW-0472">Membrane</keyword>
<keyword evidence="1" id="KW-1133">Transmembrane helix</keyword>
<name>A0A149R2I4_9PROT</name>
<evidence type="ECO:0000313" key="3">
    <source>
        <dbReference type="Proteomes" id="UP000075473"/>
    </source>
</evidence>
<accession>A0A149R2I4</accession>
<sequence length="103" mass="11659">MNDDLPKKVKAQIRLAYAFGIIGVLSSTYVYWNEKKFTEDLNKKYGILNDEISSFSIINSNPKFKSVSISGDAGERIRLDHDGIHIKDGMGTTTILEPFWKFA</sequence>
<dbReference type="RefSeq" id="WP_156470006.1">
    <property type="nucleotide sequence ID" value="NZ_LHZA01000036.1"/>
</dbReference>
<reference evidence="2 3" key="1">
    <citation type="submission" date="2015-06" db="EMBL/GenBank/DDBJ databases">
        <title>Improved classification and identification of acetic acid bacteria using matrix-assisted laser desorption/ionization time-of-flight mass spectrometry; Gluconobacter nephelii and Gluconobacter uchimurae are later heterotypic synonyms of Gluconobacter japonicus and Gluconobacter oxydans, respectively.</title>
        <authorList>
            <person name="Li L."/>
            <person name="Cleenwerck I."/>
            <person name="De Vuyst L."/>
            <person name="Vandamme P."/>
        </authorList>
    </citation>
    <scope>NUCLEOTIDE SEQUENCE [LARGE SCALE GENOMIC DNA]</scope>
    <source>
        <strain evidence="2 3">LMG 1625</strain>
    </source>
</reference>
<keyword evidence="1" id="KW-0812">Transmembrane</keyword>
<feature type="transmembrane region" description="Helical" evidence="1">
    <location>
        <begin position="12"/>
        <end position="32"/>
    </location>
</feature>
<feature type="non-terminal residue" evidence="2">
    <location>
        <position position="103"/>
    </location>
</feature>
<organism evidence="2 3">
    <name type="scientific">Acetobacter cerevisiae</name>
    <dbReference type="NCBI Taxonomy" id="178900"/>
    <lineage>
        <taxon>Bacteria</taxon>
        <taxon>Pseudomonadati</taxon>
        <taxon>Pseudomonadota</taxon>
        <taxon>Alphaproteobacteria</taxon>
        <taxon>Acetobacterales</taxon>
        <taxon>Acetobacteraceae</taxon>
        <taxon>Acetobacter</taxon>
    </lineage>
</organism>
<dbReference type="AlphaFoldDB" id="A0A149R2I4"/>
<evidence type="ECO:0000256" key="1">
    <source>
        <dbReference type="SAM" id="Phobius"/>
    </source>
</evidence>
<proteinExistence type="predicted"/>
<gene>
    <name evidence="2" type="ORF">AD928_00220</name>
</gene>
<comment type="caution">
    <text evidence="2">The sequence shown here is derived from an EMBL/GenBank/DDBJ whole genome shotgun (WGS) entry which is preliminary data.</text>
</comment>
<dbReference type="EMBL" id="LHZA01000036">
    <property type="protein sequence ID" value="KXV03607.1"/>
    <property type="molecule type" value="Genomic_DNA"/>
</dbReference>